<dbReference type="Proteomes" id="UP001168821">
    <property type="component" value="Unassembled WGS sequence"/>
</dbReference>
<evidence type="ECO:0000313" key="2">
    <source>
        <dbReference type="Proteomes" id="UP001168821"/>
    </source>
</evidence>
<proteinExistence type="predicted"/>
<gene>
    <name evidence="1" type="ORF">Zmor_014983</name>
</gene>
<keyword evidence="2" id="KW-1185">Reference proteome</keyword>
<protein>
    <submittedName>
        <fullName evidence="1">Uncharacterized protein</fullName>
    </submittedName>
</protein>
<dbReference type="PANTHER" id="PTHR33198">
    <property type="entry name" value="ANK_REP_REGION DOMAIN-CONTAINING PROTEIN-RELATED"/>
    <property type="match status" value="1"/>
</dbReference>
<dbReference type="AlphaFoldDB" id="A0AA38ILP5"/>
<reference evidence="1" key="1">
    <citation type="journal article" date="2023" name="G3 (Bethesda)">
        <title>Whole genome assemblies of Zophobas morio and Tenebrio molitor.</title>
        <authorList>
            <person name="Kaur S."/>
            <person name="Stinson S.A."/>
            <person name="diCenzo G.C."/>
        </authorList>
    </citation>
    <scope>NUCLEOTIDE SEQUENCE</scope>
    <source>
        <strain evidence="1">QUZm001</strain>
    </source>
</reference>
<comment type="caution">
    <text evidence="1">The sequence shown here is derived from an EMBL/GenBank/DDBJ whole genome shotgun (WGS) entry which is preliminary data.</text>
</comment>
<organism evidence="1 2">
    <name type="scientific">Zophobas morio</name>
    <dbReference type="NCBI Taxonomy" id="2755281"/>
    <lineage>
        <taxon>Eukaryota</taxon>
        <taxon>Metazoa</taxon>
        <taxon>Ecdysozoa</taxon>
        <taxon>Arthropoda</taxon>
        <taxon>Hexapoda</taxon>
        <taxon>Insecta</taxon>
        <taxon>Pterygota</taxon>
        <taxon>Neoptera</taxon>
        <taxon>Endopterygota</taxon>
        <taxon>Coleoptera</taxon>
        <taxon>Polyphaga</taxon>
        <taxon>Cucujiformia</taxon>
        <taxon>Tenebrionidae</taxon>
        <taxon>Zophobas</taxon>
    </lineage>
</organism>
<sequence length="122" mass="14504">MKYVNPKKSIVYERFLFYNRKQECGESFDHFTNDLKTGVKRCEFKDSEEMLRDRIMFGIFDKEIQQKLIVKRNIADVIIKCRTNEAIKTYVQTVQTEGVKTVEVLQKKNACLESYLYEEAAR</sequence>
<evidence type="ECO:0000313" key="1">
    <source>
        <dbReference type="EMBL" id="KAJ3655874.1"/>
    </source>
</evidence>
<accession>A0AA38ILP5</accession>
<name>A0AA38ILP5_9CUCU</name>
<dbReference type="EMBL" id="JALNTZ010000004">
    <property type="protein sequence ID" value="KAJ3655874.1"/>
    <property type="molecule type" value="Genomic_DNA"/>
</dbReference>